<keyword evidence="4" id="KW-1185">Reference proteome</keyword>
<keyword evidence="2" id="KW-0812">Transmembrane</keyword>
<feature type="transmembrane region" description="Helical" evidence="2">
    <location>
        <begin position="71"/>
        <end position="90"/>
    </location>
</feature>
<evidence type="ECO:0000256" key="2">
    <source>
        <dbReference type="SAM" id="Phobius"/>
    </source>
</evidence>
<evidence type="ECO:0000256" key="1">
    <source>
        <dbReference type="SAM" id="MobiDB-lite"/>
    </source>
</evidence>
<dbReference type="OrthoDB" id="10025099at2759"/>
<feature type="region of interest" description="Disordered" evidence="1">
    <location>
        <begin position="148"/>
        <end position="179"/>
    </location>
</feature>
<evidence type="ECO:0000313" key="4">
    <source>
        <dbReference type="Proteomes" id="UP000838412"/>
    </source>
</evidence>
<dbReference type="EMBL" id="OV696692">
    <property type="protein sequence ID" value="CAH1268932.1"/>
    <property type="molecule type" value="Genomic_DNA"/>
</dbReference>
<protein>
    <submittedName>
        <fullName evidence="3">Hypp4031 protein</fullName>
    </submittedName>
</protein>
<dbReference type="Proteomes" id="UP000838412">
    <property type="component" value="Chromosome 7"/>
</dbReference>
<organism evidence="3 4">
    <name type="scientific">Branchiostoma lanceolatum</name>
    <name type="common">Common lancelet</name>
    <name type="synonym">Amphioxus lanceolatum</name>
    <dbReference type="NCBI Taxonomy" id="7740"/>
    <lineage>
        <taxon>Eukaryota</taxon>
        <taxon>Metazoa</taxon>
        <taxon>Chordata</taxon>
        <taxon>Cephalochordata</taxon>
        <taxon>Leptocardii</taxon>
        <taxon>Amphioxiformes</taxon>
        <taxon>Branchiostomatidae</taxon>
        <taxon>Branchiostoma</taxon>
    </lineage>
</organism>
<feature type="transmembrane region" description="Helical" evidence="2">
    <location>
        <begin position="96"/>
        <end position="118"/>
    </location>
</feature>
<name>A0A8K0A4G9_BRALA</name>
<reference evidence="3" key="1">
    <citation type="submission" date="2022-01" db="EMBL/GenBank/DDBJ databases">
        <authorList>
            <person name="Braso-Vives M."/>
        </authorList>
    </citation>
    <scope>NUCLEOTIDE SEQUENCE</scope>
</reference>
<keyword evidence="2" id="KW-1133">Transmembrane helix</keyword>
<sequence>MAVIWGDGWLFGACDYFTVEEREMFVRTEFCCLCFLPCVPEKSILLVADGQGIDLPEVVDRSVGWAWLRNLSWVIFLTLTCVGALFLAADDLTQDQWPWALIALAVVFLGLAIFVTVYKPKASEESKQKYLNMVEQAVARFYLEEQMATEAPDDGSPAPEDVAIAHPPTYQGLDKDNAF</sequence>
<keyword evidence="2" id="KW-0472">Membrane</keyword>
<accession>A0A8K0A4G9</accession>
<dbReference type="AlphaFoldDB" id="A0A8K0A4G9"/>
<proteinExistence type="predicted"/>
<evidence type="ECO:0000313" key="3">
    <source>
        <dbReference type="EMBL" id="CAH1268932.1"/>
    </source>
</evidence>
<gene>
    <name evidence="3" type="primary">Hypp4031</name>
    <name evidence="3" type="ORF">BLAG_LOCUS21710</name>
</gene>